<evidence type="ECO:0000256" key="8">
    <source>
        <dbReference type="SAM" id="Phobius"/>
    </source>
</evidence>
<dbReference type="GO" id="GO:0000155">
    <property type="term" value="F:phosphorelay sensor kinase activity"/>
    <property type="evidence" value="ECO:0007669"/>
    <property type="project" value="InterPro"/>
</dbReference>
<dbReference type="Pfam" id="PF22588">
    <property type="entry name" value="dCache_1_like"/>
    <property type="match status" value="1"/>
</dbReference>
<dbReference type="SUPFAM" id="SSF47384">
    <property type="entry name" value="Homodimeric domain of signal transducing histidine kinase"/>
    <property type="match status" value="1"/>
</dbReference>
<dbReference type="Gene3D" id="3.30.565.10">
    <property type="entry name" value="Histidine kinase-like ATPase, C-terminal domain"/>
    <property type="match status" value="1"/>
</dbReference>
<evidence type="ECO:0000256" key="3">
    <source>
        <dbReference type="ARBA" id="ARBA00012438"/>
    </source>
</evidence>
<dbReference type="SMART" id="SM00388">
    <property type="entry name" value="HisKA"/>
    <property type="match status" value="1"/>
</dbReference>
<dbReference type="AlphaFoldDB" id="A0A157SI09"/>
<dbReference type="SMART" id="SM00387">
    <property type="entry name" value="HATPase_c"/>
    <property type="match status" value="1"/>
</dbReference>
<keyword evidence="6 10" id="KW-0418">Kinase</keyword>
<evidence type="ECO:0000256" key="7">
    <source>
        <dbReference type="ARBA" id="ARBA00023012"/>
    </source>
</evidence>
<evidence type="ECO:0000256" key="4">
    <source>
        <dbReference type="ARBA" id="ARBA00022553"/>
    </source>
</evidence>
<dbReference type="CDD" id="cd12914">
    <property type="entry name" value="PDC1_DGC_like"/>
    <property type="match status" value="1"/>
</dbReference>
<feature type="transmembrane region" description="Helical" evidence="8">
    <location>
        <begin position="288"/>
        <end position="305"/>
    </location>
</feature>
<dbReference type="Gene3D" id="3.30.450.20">
    <property type="entry name" value="PAS domain"/>
    <property type="match status" value="3"/>
</dbReference>
<organism evidence="10 11">
    <name type="scientific">Bordetella ansorpii</name>
    <dbReference type="NCBI Taxonomy" id="288768"/>
    <lineage>
        <taxon>Bacteria</taxon>
        <taxon>Pseudomonadati</taxon>
        <taxon>Pseudomonadota</taxon>
        <taxon>Betaproteobacteria</taxon>
        <taxon>Burkholderiales</taxon>
        <taxon>Alcaligenaceae</taxon>
        <taxon>Bordetella</taxon>
    </lineage>
</organism>
<dbReference type="Pfam" id="PF02518">
    <property type="entry name" value="HATPase_c"/>
    <property type="match status" value="1"/>
</dbReference>
<dbReference type="Proteomes" id="UP000076848">
    <property type="component" value="Unassembled WGS sequence"/>
</dbReference>
<comment type="catalytic activity">
    <reaction evidence="1">
        <text>ATP + protein L-histidine = ADP + protein N-phospho-L-histidine.</text>
        <dbReference type="EC" id="2.7.13.3"/>
    </reaction>
</comment>
<evidence type="ECO:0000313" key="11">
    <source>
        <dbReference type="Proteomes" id="UP000076848"/>
    </source>
</evidence>
<dbReference type="PRINTS" id="PR00344">
    <property type="entry name" value="BCTRLSENSOR"/>
</dbReference>
<dbReference type="GO" id="GO:0005886">
    <property type="term" value="C:plasma membrane"/>
    <property type="evidence" value="ECO:0007669"/>
    <property type="project" value="UniProtKB-SubCell"/>
</dbReference>
<name>A0A157SI09_9BORD</name>
<evidence type="ECO:0000256" key="5">
    <source>
        <dbReference type="ARBA" id="ARBA00022679"/>
    </source>
</evidence>
<dbReference type="InterPro" id="IPR003594">
    <property type="entry name" value="HATPase_dom"/>
</dbReference>
<dbReference type="FunFam" id="3.30.565.10:FF:000006">
    <property type="entry name" value="Sensor histidine kinase WalK"/>
    <property type="match status" value="1"/>
</dbReference>
<keyword evidence="8" id="KW-0812">Transmembrane</keyword>
<dbReference type="RefSeq" id="WP_066127865.1">
    <property type="nucleotide sequence ID" value="NZ_FKIF01000006.1"/>
</dbReference>
<proteinExistence type="predicted"/>
<dbReference type="Pfam" id="PF00512">
    <property type="entry name" value="HisKA"/>
    <property type="match status" value="1"/>
</dbReference>
<dbReference type="PROSITE" id="PS50109">
    <property type="entry name" value="HIS_KIN"/>
    <property type="match status" value="1"/>
</dbReference>
<gene>
    <name evidence="10" type="primary">kdpD_2</name>
    <name evidence="10" type="ORF">SAMEA3906486_02753</name>
</gene>
<dbReference type="PANTHER" id="PTHR43711">
    <property type="entry name" value="TWO-COMPONENT HISTIDINE KINASE"/>
    <property type="match status" value="1"/>
</dbReference>
<evidence type="ECO:0000259" key="9">
    <source>
        <dbReference type="PROSITE" id="PS50109"/>
    </source>
</evidence>
<evidence type="ECO:0000256" key="2">
    <source>
        <dbReference type="ARBA" id="ARBA00004429"/>
    </source>
</evidence>
<comment type="subcellular location">
    <subcellularLocation>
        <location evidence="2">Cell inner membrane</location>
        <topology evidence="2">Multi-pass membrane protein</topology>
    </subcellularLocation>
</comment>
<evidence type="ECO:0000256" key="1">
    <source>
        <dbReference type="ARBA" id="ARBA00000085"/>
    </source>
</evidence>
<dbReference type="CDD" id="cd00082">
    <property type="entry name" value="HisKA"/>
    <property type="match status" value="1"/>
</dbReference>
<reference evidence="10 11" key="1">
    <citation type="submission" date="2016-04" db="EMBL/GenBank/DDBJ databases">
        <authorList>
            <consortium name="Pathogen Informatics"/>
        </authorList>
    </citation>
    <scope>NUCLEOTIDE SEQUENCE [LARGE SCALE GENOMIC DNA]</scope>
    <source>
        <strain evidence="10 11">H050680373</strain>
    </source>
</reference>
<dbReference type="EMBL" id="FKIF01000006">
    <property type="protein sequence ID" value="SAI69861.1"/>
    <property type="molecule type" value="Genomic_DNA"/>
</dbReference>
<dbReference type="CDD" id="cd00075">
    <property type="entry name" value="HATPase"/>
    <property type="match status" value="1"/>
</dbReference>
<sequence length="676" mass="73627">MESIRRAARSRWRHYLPGVLLIAAMWSVLAAWIAWDRTTEIRRAEAASATLAETLAAHTRQVLTEAEQIAALVAREVRLNGLDTDLKGLRAAGLIPSGAFLQVALTDASGILRASTLDGYRPMDLSDREHVDVHLKGTWPSGALFISKPVTGRLSGRHSVQLSRAITAEDGRLLAVIVISVDPAYFTSLYKTLDIGEQGMVTILGTQDYVVRARRTQAAESVGDKLAASSPLRAAVEAAPDGTFRAKSPIDGIDRISSYQILAPYPLVVVVGYATDDFLSSFRSRRDLLLLAGLFMTALIAVAEIRQVALWRRLAGSALREHAALAQESEKSAYLHALFKAIPDAAVAMAGGMLVDVNPRLAKLLGGEDESLHGQTPQWLAQRFFEADLSEDKDEKVRMLTESMTHVAPGRSWRQVFTLRTPAVSVFECRIEALEAPHSGAVMLVRDMTAQTQVDRMKSEFISTAAHELRTPTAGILGLAELLAADRVPDARKPSLYQMIRNQAQSLSDLVSDLLDLARIEARADKDFHLESFDAASVIHSAVEKFPGIESRLTVRLPDAPVRIRGDFAQLETVIRNLVENCVKYSPAESPIALELLASDGAVLITVEDRGIGIGAEEQKRVFDKFYRVEKNGAIPGSGLGLALVKEIVQLHGGKVWLESKLGMGTKFSVTLPAQA</sequence>
<dbReference type="EC" id="2.7.13.3" evidence="3"/>
<accession>A0A157SI09</accession>
<evidence type="ECO:0000256" key="6">
    <source>
        <dbReference type="ARBA" id="ARBA00022777"/>
    </source>
</evidence>
<dbReference type="InterPro" id="IPR000014">
    <property type="entry name" value="PAS"/>
</dbReference>
<dbReference type="InterPro" id="IPR054327">
    <property type="entry name" value="His-kinase-like_sensor"/>
</dbReference>
<dbReference type="InterPro" id="IPR004358">
    <property type="entry name" value="Sig_transdc_His_kin-like_C"/>
</dbReference>
<feature type="domain" description="Histidine kinase" evidence="9">
    <location>
        <begin position="464"/>
        <end position="676"/>
    </location>
</feature>
<keyword evidence="8" id="KW-1133">Transmembrane helix</keyword>
<evidence type="ECO:0000313" key="10">
    <source>
        <dbReference type="EMBL" id="SAI69861.1"/>
    </source>
</evidence>
<dbReference type="InterPro" id="IPR036097">
    <property type="entry name" value="HisK_dim/P_sf"/>
</dbReference>
<dbReference type="OrthoDB" id="567977at2"/>
<keyword evidence="4" id="KW-0597">Phosphoprotein</keyword>
<dbReference type="InterPro" id="IPR005467">
    <property type="entry name" value="His_kinase_dom"/>
</dbReference>
<dbReference type="Pfam" id="PF13188">
    <property type="entry name" value="PAS_8"/>
    <property type="match status" value="1"/>
</dbReference>
<dbReference type="InterPro" id="IPR050736">
    <property type="entry name" value="Sensor_HK_Regulatory"/>
</dbReference>
<dbReference type="CDD" id="cd12915">
    <property type="entry name" value="PDC2_DGC_like"/>
    <property type="match status" value="1"/>
</dbReference>
<dbReference type="STRING" id="288768.SAMEA3906486_02753"/>
<dbReference type="SUPFAM" id="SSF55874">
    <property type="entry name" value="ATPase domain of HSP90 chaperone/DNA topoisomerase II/histidine kinase"/>
    <property type="match status" value="1"/>
</dbReference>
<keyword evidence="5 10" id="KW-0808">Transferase</keyword>
<protein>
    <recommendedName>
        <fullName evidence="3">histidine kinase</fullName>
        <ecNumber evidence="3">2.7.13.3</ecNumber>
    </recommendedName>
</protein>
<dbReference type="Gene3D" id="1.10.287.130">
    <property type="match status" value="1"/>
</dbReference>
<keyword evidence="11" id="KW-1185">Reference proteome</keyword>
<dbReference type="InterPro" id="IPR036890">
    <property type="entry name" value="HATPase_C_sf"/>
</dbReference>
<feature type="transmembrane region" description="Helical" evidence="8">
    <location>
        <begin position="12"/>
        <end position="35"/>
    </location>
</feature>
<keyword evidence="7" id="KW-0902">Two-component regulatory system</keyword>
<keyword evidence="8" id="KW-0472">Membrane</keyword>
<dbReference type="PANTHER" id="PTHR43711:SF1">
    <property type="entry name" value="HISTIDINE KINASE 1"/>
    <property type="match status" value="1"/>
</dbReference>
<dbReference type="InterPro" id="IPR003661">
    <property type="entry name" value="HisK_dim/P_dom"/>
</dbReference>